<feature type="compositionally biased region" description="Polar residues" evidence="1">
    <location>
        <begin position="156"/>
        <end position="175"/>
    </location>
</feature>
<organism evidence="2 3">
    <name type="scientific">Rotaria sordida</name>
    <dbReference type="NCBI Taxonomy" id="392033"/>
    <lineage>
        <taxon>Eukaryota</taxon>
        <taxon>Metazoa</taxon>
        <taxon>Spiralia</taxon>
        <taxon>Gnathifera</taxon>
        <taxon>Rotifera</taxon>
        <taxon>Eurotatoria</taxon>
        <taxon>Bdelloidea</taxon>
        <taxon>Philodinida</taxon>
        <taxon>Philodinidae</taxon>
        <taxon>Rotaria</taxon>
    </lineage>
</organism>
<gene>
    <name evidence="2" type="ORF">ZHD862_LOCUS31389</name>
</gene>
<evidence type="ECO:0000313" key="3">
    <source>
        <dbReference type="Proteomes" id="UP000663864"/>
    </source>
</evidence>
<name>A0A815IKB2_9BILA</name>
<accession>A0A815IKB2</accession>
<protein>
    <submittedName>
        <fullName evidence="2">Uncharacterized protein</fullName>
    </submittedName>
</protein>
<feature type="compositionally biased region" description="Low complexity" evidence="1">
    <location>
        <begin position="201"/>
        <end position="216"/>
    </location>
</feature>
<dbReference type="EMBL" id="CAJNOT010003147">
    <property type="protein sequence ID" value="CAF1367093.1"/>
    <property type="molecule type" value="Genomic_DNA"/>
</dbReference>
<dbReference type="AlphaFoldDB" id="A0A815IKB2"/>
<reference evidence="2" key="1">
    <citation type="submission" date="2021-02" db="EMBL/GenBank/DDBJ databases">
        <authorList>
            <person name="Nowell W R."/>
        </authorList>
    </citation>
    <scope>NUCLEOTIDE SEQUENCE</scope>
</reference>
<feature type="compositionally biased region" description="Polar residues" evidence="1">
    <location>
        <begin position="183"/>
        <end position="194"/>
    </location>
</feature>
<proteinExistence type="predicted"/>
<dbReference type="Proteomes" id="UP000663864">
    <property type="component" value="Unassembled WGS sequence"/>
</dbReference>
<evidence type="ECO:0000256" key="1">
    <source>
        <dbReference type="SAM" id="MobiDB-lite"/>
    </source>
</evidence>
<sequence>MSKSKESLALYISAVRQKRHNDAFQILTDVINTTTDKNNLLQYLQARIESAYCDENYNQILKDCKELQDLGFNFDENKQLLLILFEAKYRVGSQKTIEELKQTATKFGLDLMLTWANRLEKRSNANDYGGNKSSKNREHQTSKPKQQQQSSKESKIVTSTKSKNEESLASSQVESQTKRETTSTDTTNNINENSQNDERPSTSNKTSSTSSQKNSNAPTKNRPSIQIYDPAERARLRRQQNPSS</sequence>
<evidence type="ECO:0000313" key="2">
    <source>
        <dbReference type="EMBL" id="CAF1367093.1"/>
    </source>
</evidence>
<feature type="region of interest" description="Disordered" evidence="1">
    <location>
        <begin position="123"/>
        <end position="244"/>
    </location>
</feature>
<comment type="caution">
    <text evidence="2">The sequence shown here is derived from an EMBL/GenBank/DDBJ whole genome shotgun (WGS) entry which is preliminary data.</text>
</comment>